<name>A0A452YT78_AEGTS</name>
<keyword evidence="2" id="KW-1185">Reference proteome</keyword>
<organism evidence="1 2">
    <name type="scientific">Aegilops tauschii subsp. strangulata</name>
    <name type="common">Goatgrass</name>
    <dbReference type="NCBI Taxonomy" id="200361"/>
    <lineage>
        <taxon>Eukaryota</taxon>
        <taxon>Viridiplantae</taxon>
        <taxon>Streptophyta</taxon>
        <taxon>Embryophyta</taxon>
        <taxon>Tracheophyta</taxon>
        <taxon>Spermatophyta</taxon>
        <taxon>Magnoliopsida</taxon>
        <taxon>Liliopsida</taxon>
        <taxon>Poales</taxon>
        <taxon>Poaceae</taxon>
        <taxon>BOP clade</taxon>
        <taxon>Pooideae</taxon>
        <taxon>Triticodae</taxon>
        <taxon>Triticeae</taxon>
        <taxon>Triticinae</taxon>
        <taxon>Aegilops</taxon>
    </lineage>
</organism>
<reference evidence="1" key="4">
    <citation type="submission" date="2019-03" db="UniProtKB">
        <authorList>
            <consortium name="EnsemblPlants"/>
        </authorList>
    </citation>
    <scope>IDENTIFICATION</scope>
</reference>
<sequence length="48" mass="5492">MSILFFWGHSFRCSSEHISSSALAWNYSALARWLSGNAGTLRRRQNMS</sequence>
<accession>A0A452YT78</accession>
<protein>
    <submittedName>
        <fullName evidence="1">Uncharacterized protein</fullName>
    </submittedName>
</protein>
<evidence type="ECO:0000313" key="2">
    <source>
        <dbReference type="Proteomes" id="UP000015105"/>
    </source>
</evidence>
<dbReference type="Proteomes" id="UP000015105">
    <property type="component" value="Chromosome 1D"/>
</dbReference>
<dbReference type="Gramene" id="AET1Gv20526900.4">
    <property type="protein sequence ID" value="AET1Gv20526900.4"/>
    <property type="gene ID" value="AET1Gv20526900"/>
</dbReference>
<dbReference type="EnsemblPlants" id="AET1Gv20526900.4">
    <property type="protein sequence ID" value="AET1Gv20526900.4"/>
    <property type="gene ID" value="AET1Gv20526900"/>
</dbReference>
<reference evidence="1" key="5">
    <citation type="journal article" date="2021" name="G3 (Bethesda)">
        <title>Aegilops tauschii genome assembly Aet v5.0 features greater sequence contiguity and improved annotation.</title>
        <authorList>
            <person name="Wang L."/>
            <person name="Zhu T."/>
            <person name="Rodriguez J.C."/>
            <person name="Deal K.R."/>
            <person name="Dubcovsky J."/>
            <person name="McGuire P.E."/>
            <person name="Lux T."/>
            <person name="Spannagl M."/>
            <person name="Mayer K.F.X."/>
            <person name="Baldrich P."/>
            <person name="Meyers B.C."/>
            <person name="Huo N."/>
            <person name="Gu Y.Q."/>
            <person name="Zhou H."/>
            <person name="Devos K.M."/>
            <person name="Bennetzen J.L."/>
            <person name="Unver T."/>
            <person name="Budak H."/>
            <person name="Gulick P.J."/>
            <person name="Galiba G."/>
            <person name="Kalapos B."/>
            <person name="Nelson D.R."/>
            <person name="Li P."/>
            <person name="You F.M."/>
            <person name="Luo M.C."/>
            <person name="Dvorak J."/>
        </authorList>
    </citation>
    <scope>NUCLEOTIDE SEQUENCE [LARGE SCALE GENOMIC DNA]</scope>
    <source>
        <strain evidence="1">cv. AL8/78</strain>
    </source>
</reference>
<reference evidence="1" key="3">
    <citation type="journal article" date="2017" name="Nature">
        <title>Genome sequence of the progenitor of the wheat D genome Aegilops tauschii.</title>
        <authorList>
            <person name="Luo M.C."/>
            <person name="Gu Y.Q."/>
            <person name="Puiu D."/>
            <person name="Wang H."/>
            <person name="Twardziok S.O."/>
            <person name="Deal K.R."/>
            <person name="Huo N."/>
            <person name="Zhu T."/>
            <person name="Wang L."/>
            <person name="Wang Y."/>
            <person name="McGuire P.E."/>
            <person name="Liu S."/>
            <person name="Long H."/>
            <person name="Ramasamy R.K."/>
            <person name="Rodriguez J.C."/>
            <person name="Van S.L."/>
            <person name="Yuan L."/>
            <person name="Wang Z."/>
            <person name="Xia Z."/>
            <person name="Xiao L."/>
            <person name="Anderson O.D."/>
            <person name="Ouyang S."/>
            <person name="Liang Y."/>
            <person name="Zimin A.V."/>
            <person name="Pertea G."/>
            <person name="Qi P."/>
            <person name="Bennetzen J.L."/>
            <person name="Dai X."/>
            <person name="Dawson M.W."/>
            <person name="Muller H.G."/>
            <person name="Kugler K."/>
            <person name="Rivarola-Duarte L."/>
            <person name="Spannagl M."/>
            <person name="Mayer K.F.X."/>
            <person name="Lu F.H."/>
            <person name="Bevan M.W."/>
            <person name="Leroy P."/>
            <person name="Li P."/>
            <person name="You F.M."/>
            <person name="Sun Q."/>
            <person name="Liu Z."/>
            <person name="Lyons E."/>
            <person name="Wicker T."/>
            <person name="Salzberg S.L."/>
            <person name="Devos K.M."/>
            <person name="Dvorak J."/>
        </authorList>
    </citation>
    <scope>NUCLEOTIDE SEQUENCE [LARGE SCALE GENOMIC DNA]</scope>
    <source>
        <strain evidence="1">cv. AL8/78</strain>
    </source>
</reference>
<reference evidence="2" key="1">
    <citation type="journal article" date="2014" name="Science">
        <title>Ancient hybridizations among the ancestral genomes of bread wheat.</title>
        <authorList>
            <consortium name="International Wheat Genome Sequencing Consortium,"/>
            <person name="Marcussen T."/>
            <person name="Sandve S.R."/>
            <person name="Heier L."/>
            <person name="Spannagl M."/>
            <person name="Pfeifer M."/>
            <person name="Jakobsen K.S."/>
            <person name="Wulff B.B."/>
            <person name="Steuernagel B."/>
            <person name="Mayer K.F."/>
            <person name="Olsen O.A."/>
        </authorList>
    </citation>
    <scope>NUCLEOTIDE SEQUENCE [LARGE SCALE GENOMIC DNA]</scope>
    <source>
        <strain evidence="2">cv. AL8/78</strain>
    </source>
</reference>
<evidence type="ECO:0000313" key="1">
    <source>
        <dbReference type="EnsemblPlants" id="AET1Gv20526900.4"/>
    </source>
</evidence>
<dbReference type="AlphaFoldDB" id="A0A452YT78"/>
<reference evidence="2" key="2">
    <citation type="journal article" date="2017" name="Nat. Plants">
        <title>The Aegilops tauschii genome reveals multiple impacts of transposons.</title>
        <authorList>
            <person name="Zhao G."/>
            <person name="Zou C."/>
            <person name="Li K."/>
            <person name="Wang K."/>
            <person name="Li T."/>
            <person name="Gao L."/>
            <person name="Zhang X."/>
            <person name="Wang H."/>
            <person name="Yang Z."/>
            <person name="Liu X."/>
            <person name="Jiang W."/>
            <person name="Mao L."/>
            <person name="Kong X."/>
            <person name="Jiao Y."/>
            <person name="Jia J."/>
        </authorList>
    </citation>
    <scope>NUCLEOTIDE SEQUENCE [LARGE SCALE GENOMIC DNA]</scope>
    <source>
        <strain evidence="2">cv. AL8/78</strain>
    </source>
</reference>
<proteinExistence type="predicted"/>